<protein>
    <recommendedName>
        <fullName evidence="2">DUF4382 domain-containing protein</fullName>
    </recommendedName>
</protein>
<feature type="chain" id="PRO_5037735545" description="DUF4382 domain-containing protein" evidence="1">
    <location>
        <begin position="23"/>
        <end position="313"/>
    </location>
</feature>
<dbReference type="InterPro" id="IPR025491">
    <property type="entry name" value="DUF4382"/>
</dbReference>
<comment type="caution">
    <text evidence="3">The sequence shown here is derived from an EMBL/GenBank/DDBJ whole genome shotgun (WGS) entry which is preliminary data.</text>
</comment>
<gene>
    <name evidence="3" type="ORF">GCM10010982_03650</name>
</gene>
<feature type="signal peptide" evidence="1">
    <location>
        <begin position="1"/>
        <end position="22"/>
    </location>
</feature>
<evidence type="ECO:0000256" key="1">
    <source>
        <dbReference type="SAM" id="SignalP"/>
    </source>
</evidence>
<feature type="domain" description="DUF4382" evidence="2">
    <location>
        <begin position="36"/>
        <end position="174"/>
    </location>
</feature>
<dbReference type="AlphaFoldDB" id="A0A917YQU0"/>
<dbReference type="RefSeq" id="WP_188689464.1">
    <property type="nucleotide sequence ID" value="NZ_BMLS01000001.1"/>
</dbReference>
<dbReference type="Pfam" id="PF14321">
    <property type="entry name" value="DUF4382"/>
    <property type="match status" value="1"/>
</dbReference>
<reference evidence="3" key="1">
    <citation type="journal article" date="2014" name="Int. J. Syst. Evol. Microbiol.">
        <title>Complete genome sequence of Corynebacterium casei LMG S-19264T (=DSM 44701T), isolated from a smear-ripened cheese.</title>
        <authorList>
            <consortium name="US DOE Joint Genome Institute (JGI-PGF)"/>
            <person name="Walter F."/>
            <person name="Albersmeier A."/>
            <person name="Kalinowski J."/>
            <person name="Ruckert C."/>
        </authorList>
    </citation>
    <scope>NUCLEOTIDE SEQUENCE</scope>
    <source>
        <strain evidence="3">CGMCC 1.7086</strain>
    </source>
</reference>
<dbReference type="Proteomes" id="UP000606935">
    <property type="component" value="Unassembled WGS sequence"/>
</dbReference>
<evidence type="ECO:0000313" key="3">
    <source>
        <dbReference type="EMBL" id="GGO64383.1"/>
    </source>
</evidence>
<evidence type="ECO:0000259" key="2">
    <source>
        <dbReference type="Pfam" id="PF14321"/>
    </source>
</evidence>
<reference evidence="3" key="2">
    <citation type="submission" date="2020-09" db="EMBL/GenBank/DDBJ databases">
        <authorList>
            <person name="Sun Q."/>
            <person name="Zhou Y."/>
        </authorList>
    </citation>
    <scope>NUCLEOTIDE SEQUENCE</scope>
    <source>
        <strain evidence="3">CGMCC 1.7086</strain>
    </source>
</reference>
<evidence type="ECO:0000313" key="4">
    <source>
        <dbReference type="Proteomes" id="UP000606935"/>
    </source>
</evidence>
<dbReference type="EMBL" id="BMLS01000001">
    <property type="protein sequence ID" value="GGO64383.1"/>
    <property type="molecule type" value="Genomic_DNA"/>
</dbReference>
<proteinExistence type="predicted"/>
<keyword evidence="4" id="KW-1185">Reference proteome</keyword>
<organism evidence="3 4">
    <name type="scientific">Bowmanella pacifica</name>
    <dbReference type="NCBI Taxonomy" id="502051"/>
    <lineage>
        <taxon>Bacteria</taxon>
        <taxon>Pseudomonadati</taxon>
        <taxon>Pseudomonadota</taxon>
        <taxon>Gammaproteobacteria</taxon>
        <taxon>Alteromonadales</taxon>
        <taxon>Alteromonadaceae</taxon>
        <taxon>Bowmanella</taxon>
    </lineage>
</organism>
<sequence length="313" mass="33136">MKPLLAVFPLALVLSACGGSSSDDTPTPPPPAPTSTTFSLAVSDAPVDEAQAVVVYFDEVELISSEGNQRFSVADASGNPRRVDLLTVQGSDFESIVTAEEIPLGTYTQLRVSVTDASYIEMDGGTFPLKVPSGELKLDGFTALPNVQAAYTLEFDLRKSLVDPVGQQVIFLKPRGVRLVANNEVGVLEGTIAQSLIEDPACANKIDPLVGNAVYLYPGQNHEFANLGDDADNPADANEVSPYSMATVSFDEATGTYGYQVGYVAAGDYTLAFTCRADLDMPETDEGLDDGFVLMQAKEAVVSAGQTTVLDFP</sequence>
<keyword evidence="1" id="KW-0732">Signal</keyword>
<name>A0A917YQU0_9ALTE</name>
<dbReference type="PROSITE" id="PS51257">
    <property type="entry name" value="PROKAR_LIPOPROTEIN"/>
    <property type="match status" value="1"/>
</dbReference>
<accession>A0A917YQU0</accession>